<dbReference type="AlphaFoldDB" id="A0A923NE04"/>
<dbReference type="EMBL" id="JACRWC010000113">
    <property type="protein sequence ID" value="MBC6000274.1"/>
    <property type="molecule type" value="Genomic_DNA"/>
</dbReference>
<sequence>MSRLDELKQGIVDIVKKEYRLQMVNMFEGNVSVRYEDKMLITPSQINKEIMTPEMIIETDMEGNILYQPENLHPSSETKMHLEVYHVRSDVQAVVHNHSIYATAYAINGMPIVSDALTEMNVTFGQVPVVPYGTPGTDRIYRDFDKYLGNYSAVLLANHGVLAFGQGLEKAFSVAEAVEKVAQTLYIARQLGEPSPIPKEEVKALREFGEQMRIKEIENIINLENKRS</sequence>
<keyword evidence="1" id="KW-0479">Metal-binding</keyword>
<dbReference type="Proteomes" id="UP000644115">
    <property type="component" value="Unassembled WGS sequence"/>
</dbReference>
<dbReference type="SMART" id="SM01007">
    <property type="entry name" value="Aldolase_II"/>
    <property type="match status" value="1"/>
</dbReference>
<dbReference type="SUPFAM" id="SSF53639">
    <property type="entry name" value="AraD/HMP-PK domain-like"/>
    <property type="match status" value="1"/>
</dbReference>
<dbReference type="InterPro" id="IPR050197">
    <property type="entry name" value="Aldolase_class_II_sugar_metab"/>
</dbReference>
<dbReference type="Gene3D" id="3.40.225.10">
    <property type="entry name" value="Class II aldolase/adducin N-terminal domain"/>
    <property type="match status" value="1"/>
</dbReference>
<dbReference type="GO" id="GO:0005829">
    <property type="term" value="C:cytosol"/>
    <property type="evidence" value="ECO:0007669"/>
    <property type="project" value="TreeGrafter"/>
</dbReference>
<name>A0A923NE04_9FIRM</name>
<keyword evidence="2" id="KW-0456">Lyase</keyword>
<proteinExistence type="predicted"/>
<protein>
    <submittedName>
        <fullName evidence="4">Class II aldolase/adducin family protein</fullName>
    </submittedName>
</protein>
<evidence type="ECO:0000256" key="2">
    <source>
        <dbReference type="ARBA" id="ARBA00023239"/>
    </source>
</evidence>
<dbReference type="GO" id="GO:0016832">
    <property type="term" value="F:aldehyde-lyase activity"/>
    <property type="evidence" value="ECO:0007669"/>
    <property type="project" value="TreeGrafter"/>
</dbReference>
<comment type="caution">
    <text evidence="4">The sequence shown here is derived from an EMBL/GenBank/DDBJ whole genome shotgun (WGS) entry which is preliminary data.</text>
</comment>
<dbReference type="InterPro" id="IPR036409">
    <property type="entry name" value="Aldolase_II/adducin_N_sf"/>
</dbReference>
<evidence type="ECO:0000259" key="3">
    <source>
        <dbReference type="SMART" id="SM01007"/>
    </source>
</evidence>
<evidence type="ECO:0000313" key="5">
    <source>
        <dbReference type="Proteomes" id="UP000644115"/>
    </source>
</evidence>
<keyword evidence="5" id="KW-1185">Reference proteome</keyword>
<dbReference type="GO" id="GO:0019323">
    <property type="term" value="P:pentose catabolic process"/>
    <property type="evidence" value="ECO:0007669"/>
    <property type="project" value="TreeGrafter"/>
</dbReference>
<gene>
    <name evidence="4" type="ORF">H8876_09710</name>
</gene>
<accession>A0A923NE04</accession>
<dbReference type="InterPro" id="IPR001303">
    <property type="entry name" value="Aldolase_II/adducin_N"/>
</dbReference>
<dbReference type="PANTHER" id="PTHR22789:SF0">
    <property type="entry name" value="3-OXO-TETRONATE 4-PHOSPHATE DECARBOXYLASE-RELATED"/>
    <property type="match status" value="1"/>
</dbReference>
<evidence type="ECO:0000313" key="4">
    <source>
        <dbReference type="EMBL" id="MBC6000274.1"/>
    </source>
</evidence>
<reference evidence="4" key="1">
    <citation type="submission" date="2020-08" db="EMBL/GenBank/DDBJ databases">
        <authorList>
            <person name="Liu C."/>
            <person name="Sun Q."/>
        </authorList>
    </citation>
    <scope>NUCLEOTIDE SEQUENCE</scope>
    <source>
        <strain evidence="4">BX16</strain>
    </source>
</reference>
<organism evidence="4 5">
    <name type="scientific">Lentihominibacter faecis</name>
    <dbReference type="NCBI Taxonomy" id="2764712"/>
    <lineage>
        <taxon>Bacteria</taxon>
        <taxon>Bacillati</taxon>
        <taxon>Bacillota</taxon>
        <taxon>Clostridia</taxon>
        <taxon>Peptostreptococcales</taxon>
        <taxon>Anaerovoracaceae</taxon>
        <taxon>Lentihominibacter</taxon>
    </lineage>
</organism>
<dbReference type="Pfam" id="PF00596">
    <property type="entry name" value="Aldolase_II"/>
    <property type="match status" value="1"/>
</dbReference>
<dbReference type="PANTHER" id="PTHR22789">
    <property type="entry name" value="FUCULOSE PHOSPHATE ALDOLASE"/>
    <property type="match status" value="1"/>
</dbReference>
<feature type="domain" description="Class II aldolase/adducin N-terminal" evidence="3">
    <location>
        <begin position="9"/>
        <end position="186"/>
    </location>
</feature>
<evidence type="ECO:0000256" key="1">
    <source>
        <dbReference type="ARBA" id="ARBA00022723"/>
    </source>
</evidence>
<dbReference type="RefSeq" id="WP_249287578.1">
    <property type="nucleotide sequence ID" value="NZ_JACRWC010000113.1"/>
</dbReference>
<dbReference type="GO" id="GO:0046872">
    <property type="term" value="F:metal ion binding"/>
    <property type="evidence" value="ECO:0007669"/>
    <property type="project" value="UniProtKB-KW"/>
</dbReference>